<feature type="region of interest" description="Disordered" evidence="1">
    <location>
        <begin position="61"/>
        <end position="126"/>
    </location>
</feature>
<proteinExistence type="predicted"/>
<protein>
    <submittedName>
        <fullName evidence="2">Uncharacterized protein</fullName>
    </submittedName>
</protein>
<organism evidence="2 3">
    <name type="scientific">Mesorhabditis spiculigera</name>
    <dbReference type="NCBI Taxonomy" id="96644"/>
    <lineage>
        <taxon>Eukaryota</taxon>
        <taxon>Metazoa</taxon>
        <taxon>Ecdysozoa</taxon>
        <taxon>Nematoda</taxon>
        <taxon>Chromadorea</taxon>
        <taxon>Rhabditida</taxon>
        <taxon>Rhabditina</taxon>
        <taxon>Rhabditomorpha</taxon>
        <taxon>Rhabditoidea</taxon>
        <taxon>Rhabditidae</taxon>
        <taxon>Mesorhabditinae</taxon>
        <taxon>Mesorhabditis</taxon>
    </lineage>
</organism>
<evidence type="ECO:0000256" key="1">
    <source>
        <dbReference type="SAM" id="MobiDB-lite"/>
    </source>
</evidence>
<feature type="compositionally biased region" description="Pro residues" evidence="1">
    <location>
        <begin position="108"/>
        <end position="117"/>
    </location>
</feature>
<dbReference type="Proteomes" id="UP001177023">
    <property type="component" value="Unassembled WGS sequence"/>
</dbReference>
<accession>A0AA36GAA2</accession>
<feature type="non-terminal residue" evidence="2">
    <location>
        <position position="1"/>
    </location>
</feature>
<dbReference type="EMBL" id="CATQJA010002653">
    <property type="protein sequence ID" value="CAJ0578270.1"/>
    <property type="molecule type" value="Genomic_DNA"/>
</dbReference>
<gene>
    <name evidence="2" type="ORF">MSPICULIGERA_LOCUS16529</name>
</gene>
<dbReference type="AlphaFoldDB" id="A0AA36GAA2"/>
<feature type="compositionally biased region" description="Acidic residues" evidence="1">
    <location>
        <begin position="67"/>
        <end position="83"/>
    </location>
</feature>
<comment type="caution">
    <text evidence="2">The sequence shown here is derived from an EMBL/GenBank/DDBJ whole genome shotgun (WGS) entry which is preliminary data.</text>
</comment>
<name>A0AA36GAA2_9BILA</name>
<evidence type="ECO:0000313" key="3">
    <source>
        <dbReference type="Proteomes" id="UP001177023"/>
    </source>
</evidence>
<keyword evidence="3" id="KW-1185">Reference proteome</keyword>
<sequence>MAALPDDVFSKLCNIALEKCHDKEERRRAGCGGQAMRKRVLIKNFVADLLKAQNERRRLGSISPISSDEEEWDEYEEDEEEEEQLHQHQHTQVDHHLEVDEDEDDEPVPTPLPPLAPPQARSFVDSDPSLSSLFPDYLETAPDSISVGCEQTKLSSEDRLWVYDAYGSESEQAYAPADAVWHHHHPQAVEGWTISYDGEECTPYDQPLYVDPGQLCFSDELYPQRPIEGHDHFFLSLSGGHLAEMKSYAVELPEDVTADGREVAPNKRSASGEAHEAPAKRAKLI</sequence>
<evidence type="ECO:0000313" key="2">
    <source>
        <dbReference type="EMBL" id="CAJ0578270.1"/>
    </source>
</evidence>
<reference evidence="2" key="1">
    <citation type="submission" date="2023-06" db="EMBL/GenBank/DDBJ databases">
        <authorList>
            <person name="Delattre M."/>
        </authorList>
    </citation>
    <scope>NUCLEOTIDE SEQUENCE</scope>
    <source>
        <strain evidence="2">AF72</strain>
    </source>
</reference>
<feature type="region of interest" description="Disordered" evidence="1">
    <location>
        <begin position="257"/>
        <end position="285"/>
    </location>
</feature>